<dbReference type="Proteomes" id="UP001331761">
    <property type="component" value="Unassembled WGS sequence"/>
</dbReference>
<comment type="caution">
    <text evidence="5">The sequence shown here is derived from an EMBL/GenBank/DDBJ whole genome shotgun (WGS) entry which is preliminary data.</text>
</comment>
<keyword evidence="3" id="KW-1133">Transmembrane helix</keyword>
<evidence type="ECO:0000313" key="6">
    <source>
        <dbReference type="Proteomes" id="UP001331761"/>
    </source>
</evidence>
<evidence type="ECO:0000256" key="3">
    <source>
        <dbReference type="SAM" id="Phobius"/>
    </source>
</evidence>
<keyword evidence="3" id="KW-0812">Transmembrane</keyword>
<name>A0AAN8FQC7_TRICO</name>
<keyword evidence="6" id="KW-1185">Reference proteome</keyword>
<dbReference type="InterPro" id="IPR050976">
    <property type="entry name" value="Snaclec"/>
</dbReference>
<protein>
    <recommendedName>
        <fullName evidence="4">C-type lectin domain-containing protein</fullName>
    </recommendedName>
</protein>
<feature type="transmembrane region" description="Helical" evidence="3">
    <location>
        <begin position="36"/>
        <end position="54"/>
    </location>
</feature>
<dbReference type="Gene3D" id="3.10.100.10">
    <property type="entry name" value="Mannose-Binding Protein A, subunit A"/>
    <property type="match status" value="1"/>
</dbReference>
<dbReference type="AlphaFoldDB" id="A0AAN8FQC7"/>
<dbReference type="PANTHER" id="PTHR22991:SF40">
    <property type="entry name" value="PROTEIN CBG13490"/>
    <property type="match status" value="1"/>
</dbReference>
<feature type="region of interest" description="Disordered" evidence="2">
    <location>
        <begin position="1"/>
        <end position="31"/>
    </location>
</feature>
<dbReference type="SMART" id="SM00034">
    <property type="entry name" value="CLECT"/>
    <property type="match status" value="1"/>
</dbReference>
<reference evidence="5 6" key="1">
    <citation type="submission" date="2019-10" db="EMBL/GenBank/DDBJ databases">
        <title>Assembly and Annotation for the nematode Trichostrongylus colubriformis.</title>
        <authorList>
            <person name="Martin J."/>
        </authorList>
    </citation>
    <scope>NUCLEOTIDE SEQUENCE [LARGE SCALE GENOMIC DNA]</scope>
    <source>
        <strain evidence="5">G859</strain>
        <tissue evidence="5">Whole worm</tissue>
    </source>
</reference>
<dbReference type="SUPFAM" id="SSF56436">
    <property type="entry name" value="C-type lectin-like"/>
    <property type="match status" value="1"/>
</dbReference>
<keyword evidence="1" id="KW-1015">Disulfide bond</keyword>
<dbReference type="InterPro" id="IPR001304">
    <property type="entry name" value="C-type_lectin-like"/>
</dbReference>
<evidence type="ECO:0000256" key="1">
    <source>
        <dbReference type="ARBA" id="ARBA00023157"/>
    </source>
</evidence>
<keyword evidence="3" id="KW-0472">Membrane</keyword>
<evidence type="ECO:0000259" key="4">
    <source>
        <dbReference type="PROSITE" id="PS50041"/>
    </source>
</evidence>
<dbReference type="EMBL" id="WIXE01005545">
    <property type="protein sequence ID" value="KAK5982110.1"/>
    <property type="molecule type" value="Genomic_DNA"/>
</dbReference>
<gene>
    <name evidence="5" type="ORF">GCK32_011528</name>
</gene>
<dbReference type="InterPro" id="IPR016186">
    <property type="entry name" value="C-type_lectin-like/link_sf"/>
</dbReference>
<organism evidence="5 6">
    <name type="scientific">Trichostrongylus colubriformis</name>
    <name type="common">Black scour worm</name>
    <dbReference type="NCBI Taxonomy" id="6319"/>
    <lineage>
        <taxon>Eukaryota</taxon>
        <taxon>Metazoa</taxon>
        <taxon>Ecdysozoa</taxon>
        <taxon>Nematoda</taxon>
        <taxon>Chromadorea</taxon>
        <taxon>Rhabditida</taxon>
        <taxon>Rhabditina</taxon>
        <taxon>Rhabditomorpha</taxon>
        <taxon>Strongyloidea</taxon>
        <taxon>Trichostrongylidae</taxon>
        <taxon>Trichostrongylus</taxon>
    </lineage>
</organism>
<sequence>MSCQRIRQPSRFGEVKRSNPPTSQTPPTFHRTKHHYKFNTMLMLLIMMALWGMSEASNCTTWRKMRRGSCYKVCGEPMAFLDAEKYCRHENGHLTSIHNAKEKEIVFSLARRYRAGLQKLGQIVTPHIWLGLVMIDNVWKWTDQSVIDYFECPQCHAGSREKKNYCAYMETSRRVHRHMWYRKLCMEKSAFVCKKDKC</sequence>
<dbReference type="PANTHER" id="PTHR22991">
    <property type="entry name" value="PROTEIN CBG13490"/>
    <property type="match status" value="1"/>
</dbReference>
<evidence type="ECO:0000313" key="5">
    <source>
        <dbReference type="EMBL" id="KAK5982110.1"/>
    </source>
</evidence>
<dbReference type="CDD" id="cd00037">
    <property type="entry name" value="CLECT"/>
    <property type="match status" value="1"/>
</dbReference>
<dbReference type="PROSITE" id="PS50041">
    <property type="entry name" value="C_TYPE_LECTIN_2"/>
    <property type="match status" value="1"/>
</dbReference>
<accession>A0AAN8FQC7</accession>
<dbReference type="Pfam" id="PF00059">
    <property type="entry name" value="Lectin_C"/>
    <property type="match status" value="1"/>
</dbReference>
<feature type="domain" description="C-type lectin" evidence="4">
    <location>
        <begin position="66"/>
        <end position="194"/>
    </location>
</feature>
<proteinExistence type="predicted"/>
<evidence type="ECO:0000256" key="2">
    <source>
        <dbReference type="SAM" id="MobiDB-lite"/>
    </source>
</evidence>
<dbReference type="InterPro" id="IPR016187">
    <property type="entry name" value="CTDL_fold"/>
</dbReference>